<comment type="caution">
    <text evidence="1">The sequence shown here is derived from an EMBL/GenBank/DDBJ whole genome shotgun (WGS) entry which is preliminary data.</text>
</comment>
<dbReference type="Proteomes" id="UP000308768">
    <property type="component" value="Unassembled WGS sequence"/>
</dbReference>
<evidence type="ECO:0008006" key="3">
    <source>
        <dbReference type="Google" id="ProtNLM"/>
    </source>
</evidence>
<dbReference type="OrthoDB" id="2101473at2759"/>
<proteinExistence type="predicted"/>
<dbReference type="InterPro" id="IPR012349">
    <property type="entry name" value="Split_barrel_FMN-bd"/>
</dbReference>
<protein>
    <recommendedName>
        <fullName evidence="3">Transcriptional regulator</fullName>
    </recommendedName>
</protein>
<dbReference type="SUPFAM" id="SSF50475">
    <property type="entry name" value="FMN-binding split barrel"/>
    <property type="match status" value="1"/>
</dbReference>
<sequence>MYLRAVHADATIPMLRQLVRSNPLGILTTAIPSEHHPTIQSSHIPFLLDLQDEASETELGVLRGHLARQNRQSKAVINSLEAQHHPFNVLEQEVMVLFNSPVHHYVTPKFYTETKPANGKVVPTWNYAAAQAYGQARIYFDFSSEETTSFLSKQISDLSQYAEESVMGYTGTSTKPSPWKVSDAPPRFIQLLQKNIIGIEIVIDRLEGKFKMSQEMGQGDREGVVNGFQALDSDVGRQMADVVSERGRLKASKAS</sequence>
<dbReference type="EMBL" id="NAJN01000886">
    <property type="protein sequence ID" value="TKA67684.1"/>
    <property type="molecule type" value="Genomic_DNA"/>
</dbReference>
<dbReference type="InterPro" id="IPR007396">
    <property type="entry name" value="TR_PAI2-type"/>
</dbReference>
<dbReference type="PANTHER" id="PTHR35802:SF1">
    <property type="entry name" value="PROTEASE SYNTHASE AND SPORULATION PROTEIN PAI 2"/>
    <property type="match status" value="1"/>
</dbReference>
<dbReference type="AlphaFoldDB" id="A0A4U0WVJ6"/>
<organism evidence="1 2">
    <name type="scientific">Cryomyces minteri</name>
    <dbReference type="NCBI Taxonomy" id="331657"/>
    <lineage>
        <taxon>Eukaryota</taxon>
        <taxon>Fungi</taxon>
        <taxon>Dikarya</taxon>
        <taxon>Ascomycota</taxon>
        <taxon>Pezizomycotina</taxon>
        <taxon>Dothideomycetes</taxon>
        <taxon>Dothideomycetes incertae sedis</taxon>
        <taxon>Cryomyces</taxon>
    </lineage>
</organism>
<dbReference type="Pfam" id="PF04299">
    <property type="entry name" value="FMN_bind_2"/>
    <property type="match status" value="1"/>
</dbReference>
<dbReference type="Gene3D" id="2.30.110.10">
    <property type="entry name" value="Electron Transport, Fmn-binding Protein, Chain A"/>
    <property type="match status" value="1"/>
</dbReference>
<accession>A0A4U0WVJ6</accession>
<reference evidence="1 2" key="1">
    <citation type="submission" date="2017-03" db="EMBL/GenBank/DDBJ databases">
        <title>Genomes of endolithic fungi from Antarctica.</title>
        <authorList>
            <person name="Coleine C."/>
            <person name="Masonjones S."/>
            <person name="Stajich J.E."/>
        </authorList>
    </citation>
    <scope>NUCLEOTIDE SEQUENCE [LARGE SCALE GENOMIC DNA]</scope>
    <source>
        <strain evidence="1 2">CCFEE 5187</strain>
    </source>
</reference>
<evidence type="ECO:0000313" key="1">
    <source>
        <dbReference type="EMBL" id="TKA67684.1"/>
    </source>
</evidence>
<keyword evidence="2" id="KW-1185">Reference proteome</keyword>
<dbReference type="PIRSF" id="PIRSF010372">
    <property type="entry name" value="PaiB"/>
    <property type="match status" value="1"/>
</dbReference>
<name>A0A4U0WVJ6_9PEZI</name>
<evidence type="ECO:0000313" key="2">
    <source>
        <dbReference type="Proteomes" id="UP000308768"/>
    </source>
</evidence>
<gene>
    <name evidence="1" type="ORF">B0A49_11780</name>
</gene>
<dbReference type="PANTHER" id="PTHR35802">
    <property type="entry name" value="PROTEASE SYNTHASE AND SPORULATION PROTEIN PAI 2"/>
    <property type="match status" value="1"/>
</dbReference>